<feature type="domain" description="Methionyl/Leucyl tRNA synthetase" evidence="15">
    <location>
        <begin position="16"/>
        <end position="401"/>
    </location>
</feature>
<dbReference type="PROSITE" id="PS00178">
    <property type="entry name" value="AA_TRNA_LIGASE_I"/>
    <property type="match status" value="1"/>
</dbReference>
<evidence type="ECO:0000259" key="15">
    <source>
        <dbReference type="Pfam" id="PF09334"/>
    </source>
</evidence>
<dbReference type="Pfam" id="PF09334">
    <property type="entry name" value="tRNA-synt_1g"/>
    <property type="match status" value="1"/>
</dbReference>
<evidence type="ECO:0000259" key="16">
    <source>
        <dbReference type="Pfam" id="PF19303"/>
    </source>
</evidence>
<dbReference type="EC" id="6.1.1.10" evidence="4"/>
<dbReference type="InterPro" id="IPR041872">
    <property type="entry name" value="Anticodon_Met"/>
</dbReference>
<dbReference type="NCBIfam" id="NF001100">
    <property type="entry name" value="PRK00133.1"/>
    <property type="match status" value="1"/>
</dbReference>
<dbReference type="Gene3D" id="1.10.730.10">
    <property type="entry name" value="Isoleucyl-tRNA Synthetase, Domain 1"/>
    <property type="match status" value="1"/>
</dbReference>
<dbReference type="InterPro" id="IPR014729">
    <property type="entry name" value="Rossmann-like_a/b/a_fold"/>
</dbReference>
<dbReference type="GO" id="GO:0005829">
    <property type="term" value="C:cytosol"/>
    <property type="evidence" value="ECO:0007669"/>
    <property type="project" value="TreeGrafter"/>
</dbReference>
<accession>A0A543K3K7</accession>
<evidence type="ECO:0000256" key="6">
    <source>
        <dbReference type="ARBA" id="ARBA00022490"/>
    </source>
</evidence>
<name>A0A543K3K7_9RHOB</name>
<comment type="function">
    <text evidence="1">Is required not only for elongation of protein synthesis but also for the initiation of all mRNA translation through initiator tRNA(fMet) aminoacylation.</text>
</comment>
<evidence type="ECO:0000256" key="7">
    <source>
        <dbReference type="ARBA" id="ARBA00022598"/>
    </source>
</evidence>
<sequence>MKNLSYTPPAKSRLAMTTALPYANGDLHIGHGSEAIQADIFARYRRLAGQEVIFVCADDCHGTAVELLAASQNKSPERVLQEVGARHRADFARAKISFDAYHSTHSPENEAIAFAFFDELKRGGHLQRKTVPQLYDEQAGRFLDDRRVRGTCPDCGRKDQYGDACECGATYDAIQLVDPVSTLTGARPQVQDAEHLFFKIEAFAAEIRAWLASGAVQKEVRAKLLEWLDEGLRDWCITRNGPYFGIPVPGEPGLFFYVWLDAPIGYLSTLQHYLQEKQSNKNWADIWSDENTETRHFIGKDIINFHGLFWPALLRGAHVPLPDRLHAHGFVTVGGHKMSKSRGNSVTLAQLLDQLDADALRYAIAARMGDGITDFNIDAEGVAEKVNSDLVGKIANIASRLRPIIAMSDNLLSDSLPDSDLFDQALVLAGEALACFESVNTAAAVRSIVSLADLTNEYVDREAPWTVDDPDQRRAICTQALAQFRLIAALMQPICPGLAGRCLAVFGLSKVGWDELAIPPTGQKITIPPRLFDRIDAAALSCLGEIQSGKETVQ</sequence>
<keyword evidence="18" id="KW-1185">Reference proteome</keyword>
<keyword evidence="10 14" id="KW-0648">Protein biosynthesis</keyword>
<comment type="catalytic activity">
    <reaction evidence="13">
        <text>tRNA(Met) + L-methionine + ATP = L-methionyl-tRNA(Met) + AMP + diphosphate</text>
        <dbReference type="Rhea" id="RHEA:13481"/>
        <dbReference type="Rhea" id="RHEA-COMP:9667"/>
        <dbReference type="Rhea" id="RHEA-COMP:9698"/>
        <dbReference type="ChEBI" id="CHEBI:30616"/>
        <dbReference type="ChEBI" id="CHEBI:33019"/>
        <dbReference type="ChEBI" id="CHEBI:57844"/>
        <dbReference type="ChEBI" id="CHEBI:78442"/>
        <dbReference type="ChEBI" id="CHEBI:78530"/>
        <dbReference type="ChEBI" id="CHEBI:456215"/>
        <dbReference type="EC" id="6.1.1.10"/>
    </reaction>
</comment>
<dbReference type="Proteomes" id="UP000320582">
    <property type="component" value="Unassembled WGS sequence"/>
</dbReference>
<dbReference type="PANTHER" id="PTHR45765">
    <property type="entry name" value="METHIONINE--TRNA LIGASE"/>
    <property type="match status" value="1"/>
</dbReference>
<dbReference type="GO" id="GO:0004825">
    <property type="term" value="F:methionine-tRNA ligase activity"/>
    <property type="evidence" value="ECO:0007669"/>
    <property type="project" value="UniProtKB-EC"/>
</dbReference>
<evidence type="ECO:0000256" key="5">
    <source>
        <dbReference type="ARBA" id="ARBA00018753"/>
    </source>
</evidence>
<dbReference type="AlphaFoldDB" id="A0A543K3K7"/>
<evidence type="ECO:0000256" key="4">
    <source>
        <dbReference type="ARBA" id="ARBA00012838"/>
    </source>
</evidence>
<dbReference type="InterPro" id="IPR009080">
    <property type="entry name" value="tRNAsynth_Ia_anticodon-bd"/>
</dbReference>
<protein>
    <recommendedName>
        <fullName evidence="5">Methionine--tRNA ligase</fullName>
        <ecNumber evidence="4">6.1.1.10</ecNumber>
    </recommendedName>
    <alternativeName>
        <fullName evidence="12">Methionyl-tRNA synthetase</fullName>
    </alternativeName>
</protein>
<evidence type="ECO:0000256" key="10">
    <source>
        <dbReference type="ARBA" id="ARBA00022917"/>
    </source>
</evidence>
<proteinExistence type="inferred from homology"/>
<organism evidence="17 18">
    <name type="scientific">Roseinatronobacter monicus</name>
    <dbReference type="NCBI Taxonomy" id="393481"/>
    <lineage>
        <taxon>Bacteria</taxon>
        <taxon>Pseudomonadati</taxon>
        <taxon>Pseudomonadota</taxon>
        <taxon>Alphaproteobacteria</taxon>
        <taxon>Rhodobacterales</taxon>
        <taxon>Paracoccaceae</taxon>
        <taxon>Roseinatronobacter</taxon>
    </lineage>
</organism>
<dbReference type="SUPFAM" id="SSF47323">
    <property type="entry name" value="Anticodon-binding domain of a subclass of class I aminoacyl-tRNA synthetases"/>
    <property type="match status" value="1"/>
</dbReference>
<feature type="domain" description="Methionyl-tRNA synthetase anticodon-binding" evidence="16">
    <location>
        <begin position="439"/>
        <end position="538"/>
    </location>
</feature>
<comment type="subcellular location">
    <subcellularLocation>
        <location evidence="2">Cytoplasm</location>
    </subcellularLocation>
</comment>
<evidence type="ECO:0000256" key="3">
    <source>
        <dbReference type="ARBA" id="ARBA00008258"/>
    </source>
</evidence>
<dbReference type="InterPro" id="IPR001412">
    <property type="entry name" value="aa-tRNA-synth_I_CS"/>
</dbReference>
<dbReference type="GO" id="GO:0005524">
    <property type="term" value="F:ATP binding"/>
    <property type="evidence" value="ECO:0007669"/>
    <property type="project" value="UniProtKB-KW"/>
</dbReference>
<dbReference type="InterPro" id="IPR014758">
    <property type="entry name" value="Met-tRNA_synth"/>
</dbReference>
<reference evidence="17 18" key="1">
    <citation type="submission" date="2019-06" db="EMBL/GenBank/DDBJ databases">
        <title>Genomic Encyclopedia of Archaeal and Bacterial Type Strains, Phase II (KMG-II): from individual species to whole genera.</title>
        <authorList>
            <person name="Goeker M."/>
        </authorList>
    </citation>
    <scope>NUCLEOTIDE SEQUENCE [LARGE SCALE GENOMIC DNA]</scope>
    <source>
        <strain evidence="17 18">DSM 18423</strain>
    </source>
</reference>
<keyword evidence="9 14" id="KW-0067">ATP-binding</keyword>
<evidence type="ECO:0000256" key="11">
    <source>
        <dbReference type="ARBA" id="ARBA00023146"/>
    </source>
</evidence>
<evidence type="ECO:0000256" key="2">
    <source>
        <dbReference type="ARBA" id="ARBA00004496"/>
    </source>
</evidence>
<evidence type="ECO:0000256" key="1">
    <source>
        <dbReference type="ARBA" id="ARBA00003314"/>
    </source>
</evidence>
<dbReference type="NCBIfam" id="TIGR00398">
    <property type="entry name" value="metG"/>
    <property type="match status" value="1"/>
</dbReference>
<dbReference type="Pfam" id="PF19303">
    <property type="entry name" value="Anticodon_3"/>
    <property type="match status" value="1"/>
</dbReference>
<dbReference type="InterPro" id="IPR033911">
    <property type="entry name" value="MetRS_core"/>
</dbReference>
<dbReference type="EMBL" id="VFPT01000006">
    <property type="protein sequence ID" value="TQM89635.1"/>
    <property type="molecule type" value="Genomic_DNA"/>
</dbReference>
<dbReference type="CDD" id="cd00814">
    <property type="entry name" value="MetRS_core"/>
    <property type="match status" value="1"/>
</dbReference>
<keyword evidence="11 14" id="KW-0030">Aminoacyl-tRNA synthetase</keyword>
<dbReference type="InterPro" id="IPR023458">
    <property type="entry name" value="Met-tRNA_ligase_1"/>
</dbReference>
<dbReference type="PANTHER" id="PTHR45765:SF1">
    <property type="entry name" value="METHIONINE--TRNA LIGASE, CYTOPLASMIC"/>
    <property type="match status" value="1"/>
</dbReference>
<keyword evidence="7 14" id="KW-0436">Ligase</keyword>
<keyword evidence="8 14" id="KW-0547">Nucleotide-binding</keyword>
<evidence type="ECO:0000256" key="9">
    <source>
        <dbReference type="ARBA" id="ARBA00022840"/>
    </source>
</evidence>
<keyword evidence="6" id="KW-0963">Cytoplasm</keyword>
<comment type="caution">
    <text evidence="17">The sequence shown here is derived from an EMBL/GenBank/DDBJ whole genome shotgun (WGS) entry which is preliminary data.</text>
</comment>
<dbReference type="SUPFAM" id="SSF57770">
    <property type="entry name" value="Methionyl-tRNA synthetase (MetRS), Zn-domain"/>
    <property type="match status" value="1"/>
</dbReference>
<evidence type="ECO:0000256" key="8">
    <source>
        <dbReference type="ARBA" id="ARBA00022741"/>
    </source>
</evidence>
<dbReference type="OrthoDB" id="9810191at2"/>
<dbReference type="PRINTS" id="PR01041">
    <property type="entry name" value="TRNASYNTHMET"/>
</dbReference>
<dbReference type="InterPro" id="IPR015413">
    <property type="entry name" value="Methionyl/Leucyl_tRNA_Synth"/>
</dbReference>
<gene>
    <name evidence="17" type="ORF">BD293_4665</name>
</gene>
<evidence type="ECO:0000256" key="14">
    <source>
        <dbReference type="RuleBase" id="RU363039"/>
    </source>
</evidence>
<dbReference type="SUPFAM" id="SSF52374">
    <property type="entry name" value="Nucleotidylyl transferase"/>
    <property type="match status" value="1"/>
</dbReference>
<comment type="similarity">
    <text evidence="3">Belongs to the class-I aminoacyl-tRNA synthetase family. MetG type 1 subfamily.</text>
</comment>
<dbReference type="Gene3D" id="3.40.50.620">
    <property type="entry name" value="HUPs"/>
    <property type="match status" value="1"/>
</dbReference>
<evidence type="ECO:0000313" key="18">
    <source>
        <dbReference type="Proteomes" id="UP000320582"/>
    </source>
</evidence>
<dbReference type="Gene3D" id="2.20.28.20">
    <property type="entry name" value="Methionyl-tRNA synthetase, Zn-domain"/>
    <property type="match status" value="1"/>
</dbReference>
<evidence type="ECO:0000313" key="17">
    <source>
        <dbReference type="EMBL" id="TQM89635.1"/>
    </source>
</evidence>
<evidence type="ECO:0000256" key="13">
    <source>
        <dbReference type="ARBA" id="ARBA00047364"/>
    </source>
</evidence>
<dbReference type="GO" id="GO:0006431">
    <property type="term" value="P:methionyl-tRNA aminoacylation"/>
    <property type="evidence" value="ECO:0007669"/>
    <property type="project" value="InterPro"/>
</dbReference>
<dbReference type="InterPro" id="IPR029038">
    <property type="entry name" value="MetRS_Zn"/>
</dbReference>
<evidence type="ECO:0000256" key="12">
    <source>
        <dbReference type="ARBA" id="ARBA00030904"/>
    </source>
</evidence>